<keyword evidence="4 13" id="KW-0479">Metal-binding</keyword>
<evidence type="ECO:0000256" key="7">
    <source>
        <dbReference type="ARBA" id="ARBA00022833"/>
    </source>
</evidence>
<evidence type="ECO:0000256" key="10">
    <source>
        <dbReference type="ARBA" id="ARBA00023204"/>
    </source>
</evidence>
<evidence type="ECO:0000256" key="9">
    <source>
        <dbReference type="ARBA" id="ARBA00023163"/>
    </source>
</evidence>
<evidence type="ECO:0000256" key="6">
    <source>
        <dbReference type="ARBA" id="ARBA00022771"/>
    </source>
</evidence>
<organism evidence="14 15">
    <name type="scientific">Diversispora eburnea</name>
    <dbReference type="NCBI Taxonomy" id="1213867"/>
    <lineage>
        <taxon>Eukaryota</taxon>
        <taxon>Fungi</taxon>
        <taxon>Fungi incertae sedis</taxon>
        <taxon>Mucoromycota</taxon>
        <taxon>Glomeromycotina</taxon>
        <taxon>Glomeromycetes</taxon>
        <taxon>Diversisporales</taxon>
        <taxon>Diversisporaceae</taxon>
        <taxon>Diversispora</taxon>
    </lineage>
</organism>
<keyword evidence="5 13" id="KW-0227">DNA damage</keyword>
<comment type="subunit">
    <text evidence="13">Component of the 7-subunit TFIIH core complex composed of XPB/SSL2, XPD/RAD3, SSL1, TFB1, TFB2, TFB4 and TFB5, which is active in NER. The core complex associates with the 3-subunit CTD-kinase module TFIIK composed of CCL1, KIN28 and TFB3 to form the 10-subunit holoenzyme (holo-TFIIH) active in transcription.</text>
</comment>
<dbReference type="Proteomes" id="UP000789706">
    <property type="component" value="Unassembled WGS sequence"/>
</dbReference>
<dbReference type="AlphaFoldDB" id="A0A9N9FAS2"/>
<keyword evidence="10 13" id="KW-0234">DNA repair</keyword>
<dbReference type="EMBL" id="CAJVPK010000517">
    <property type="protein sequence ID" value="CAG8520965.1"/>
    <property type="molecule type" value="Genomic_DNA"/>
</dbReference>
<dbReference type="PANTHER" id="PTHR12831:SF0">
    <property type="entry name" value="GENERAL TRANSCRIPTION FACTOR IIH SUBUNIT 3"/>
    <property type="match status" value="1"/>
</dbReference>
<dbReference type="OrthoDB" id="17307at2759"/>
<evidence type="ECO:0000256" key="12">
    <source>
        <dbReference type="ARBA" id="ARBA00033341"/>
    </source>
</evidence>
<dbReference type="GO" id="GO:0006355">
    <property type="term" value="P:regulation of DNA-templated transcription"/>
    <property type="evidence" value="ECO:0007669"/>
    <property type="project" value="InterPro"/>
</dbReference>
<evidence type="ECO:0000256" key="4">
    <source>
        <dbReference type="ARBA" id="ARBA00022723"/>
    </source>
</evidence>
<evidence type="ECO:0000256" key="2">
    <source>
        <dbReference type="ARBA" id="ARBA00005273"/>
    </source>
</evidence>
<dbReference type="InterPro" id="IPR004600">
    <property type="entry name" value="TFIIH_Tfb4/GTF2H3"/>
</dbReference>
<dbReference type="GO" id="GO:0000439">
    <property type="term" value="C:transcription factor TFIIH core complex"/>
    <property type="evidence" value="ECO:0007669"/>
    <property type="project" value="UniProtKB-UniRule"/>
</dbReference>
<keyword evidence="9 13" id="KW-0804">Transcription</keyword>
<dbReference type="PANTHER" id="PTHR12831">
    <property type="entry name" value="TRANSCRIPTION INITIATION FACTOR IIH TFIIH , POLYPEPTIDE 3-RELATED"/>
    <property type="match status" value="1"/>
</dbReference>
<evidence type="ECO:0000256" key="5">
    <source>
        <dbReference type="ARBA" id="ARBA00022763"/>
    </source>
</evidence>
<keyword evidence="7 13" id="KW-0862">Zinc</keyword>
<protein>
    <recommendedName>
        <fullName evidence="3 13">General transcription and DNA repair factor IIH subunit TFB4</fullName>
        <shortName evidence="13">TFIIH subunit TFB4</shortName>
    </recommendedName>
    <alternativeName>
        <fullName evidence="12 13">RNA polymerase II transcription factor B subunit 4</fullName>
    </alternativeName>
</protein>
<dbReference type="GO" id="GO:0005675">
    <property type="term" value="C:transcription factor TFIIH holo complex"/>
    <property type="evidence" value="ECO:0007669"/>
    <property type="project" value="UniProtKB-UniRule"/>
</dbReference>
<gene>
    <name evidence="14" type="ORF">DEBURN_LOCUS5659</name>
</gene>
<keyword evidence="11 13" id="KW-0539">Nucleus</keyword>
<comment type="similarity">
    <text evidence="2 13">Belongs to the TFB4 family.</text>
</comment>
<dbReference type="Pfam" id="PF03850">
    <property type="entry name" value="Tfb4"/>
    <property type="match status" value="2"/>
</dbReference>
<comment type="subcellular location">
    <subcellularLocation>
        <location evidence="1 13">Nucleus</location>
    </subcellularLocation>
</comment>
<evidence type="ECO:0000256" key="11">
    <source>
        <dbReference type="ARBA" id="ARBA00023242"/>
    </source>
</evidence>
<evidence type="ECO:0000313" key="14">
    <source>
        <dbReference type="EMBL" id="CAG8520965.1"/>
    </source>
</evidence>
<keyword evidence="8 13" id="KW-0805">Transcription regulation</keyword>
<keyword evidence="15" id="KW-1185">Reference proteome</keyword>
<comment type="function">
    <text evidence="13">Component of the general transcription and DNA repair factor IIH (TFIIH) core complex, which is involved in general and transcription-coupled nucleotide excision repair (NER) of damaged DNA and, when complexed to TFIIK, in RNA transcription by RNA polymerase II. In NER, TFIIH acts by opening DNA around the lesion to allow the excision of the damaged oligonucleotide and its replacement by a new DNA fragment. In transcription, TFIIH has an essential role in transcription initiation. When the pre-initiation complex (PIC) has been established, TFIIH is required for promoter opening and promoter escape. Phosphorylation of the C-terminal tail (CTD) of the largest subunit of RNA polymerase II by the kinase module TFIIK controls the initiation of transcription.</text>
</comment>
<evidence type="ECO:0000256" key="3">
    <source>
        <dbReference type="ARBA" id="ARBA00021280"/>
    </source>
</evidence>
<dbReference type="GO" id="GO:0008270">
    <property type="term" value="F:zinc ion binding"/>
    <property type="evidence" value="ECO:0007669"/>
    <property type="project" value="UniProtKB-KW"/>
</dbReference>
<accession>A0A9N9FAS2</accession>
<dbReference type="InterPro" id="IPR036465">
    <property type="entry name" value="vWFA_dom_sf"/>
</dbReference>
<reference evidence="14" key="1">
    <citation type="submission" date="2021-06" db="EMBL/GenBank/DDBJ databases">
        <authorList>
            <person name="Kallberg Y."/>
            <person name="Tangrot J."/>
            <person name="Rosling A."/>
        </authorList>
    </citation>
    <scope>NUCLEOTIDE SEQUENCE</scope>
    <source>
        <strain evidence="14">AZ414A</strain>
    </source>
</reference>
<sequence length="237" mass="26773">MSSIKDSVTVNEDDANLFVLIIDTNPMNWTKVANKQTMGKCLTLQQILRQLLAFINAHLALKHDNEVAVIASHIGVRQKTRRSHGDSDQSSNSNMYQRFRVIDDQVTSNMKALFENEALKSCPDKDVCKISESDNSVFLQQASHITGGRYLRLSIDQSRGFLHFLMKTFLPDRFVRRHLCLPGDEKVDFGAACFCHKKTINIGYVCSVFYCQPLEECSTCRSKVANGVKRSKTNESS</sequence>
<proteinExistence type="inferred from homology"/>
<dbReference type="Gene3D" id="3.40.50.410">
    <property type="entry name" value="von Willebrand factor, type A domain"/>
    <property type="match status" value="2"/>
</dbReference>
<evidence type="ECO:0000256" key="1">
    <source>
        <dbReference type="ARBA" id="ARBA00004123"/>
    </source>
</evidence>
<name>A0A9N9FAS2_9GLOM</name>
<evidence type="ECO:0000256" key="8">
    <source>
        <dbReference type="ARBA" id="ARBA00023015"/>
    </source>
</evidence>
<dbReference type="GO" id="GO:0006289">
    <property type="term" value="P:nucleotide-excision repair"/>
    <property type="evidence" value="ECO:0007669"/>
    <property type="project" value="UniProtKB-UniRule"/>
</dbReference>
<keyword evidence="6 13" id="KW-0863">Zinc-finger</keyword>
<evidence type="ECO:0000256" key="13">
    <source>
        <dbReference type="RuleBase" id="RU368090"/>
    </source>
</evidence>
<evidence type="ECO:0000313" key="15">
    <source>
        <dbReference type="Proteomes" id="UP000789706"/>
    </source>
</evidence>
<comment type="caution">
    <text evidence="14">The sequence shown here is derived from an EMBL/GenBank/DDBJ whole genome shotgun (WGS) entry which is preliminary data.</text>
</comment>